<gene>
    <name evidence="2" type="ORF">C8E01_101524</name>
</gene>
<proteinExistence type="predicted"/>
<feature type="compositionally biased region" description="Basic residues" evidence="1">
    <location>
        <begin position="447"/>
        <end position="463"/>
    </location>
</feature>
<dbReference type="EMBL" id="QEKI01000001">
    <property type="protein sequence ID" value="PVY44158.1"/>
    <property type="molecule type" value="Genomic_DNA"/>
</dbReference>
<keyword evidence="3" id="KW-1185">Reference proteome</keyword>
<feature type="compositionally biased region" description="Basic and acidic residues" evidence="1">
    <location>
        <begin position="318"/>
        <end position="330"/>
    </location>
</feature>
<feature type="compositionally biased region" description="Basic and acidic residues" evidence="1">
    <location>
        <begin position="173"/>
        <end position="183"/>
    </location>
</feature>
<evidence type="ECO:0000313" key="2">
    <source>
        <dbReference type="EMBL" id="PVY44158.1"/>
    </source>
</evidence>
<protein>
    <submittedName>
        <fullName evidence="2">Uncharacterized protein</fullName>
    </submittedName>
</protein>
<feature type="compositionally biased region" description="Polar residues" evidence="1">
    <location>
        <begin position="338"/>
        <end position="356"/>
    </location>
</feature>
<evidence type="ECO:0000313" key="3">
    <source>
        <dbReference type="Proteomes" id="UP000245466"/>
    </source>
</evidence>
<feature type="compositionally biased region" description="Low complexity" evidence="1">
    <location>
        <begin position="64"/>
        <end position="99"/>
    </location>
</feature>
<name>A0A2U1B697_9BACT</name>
<feature type="region of interest" description="Disordered" evidence="1">
    <location>
        <begin position="64"/>
        <end position="463"/>
    </location>
</feature>
<dbReference type="AlphaFoldDB" id="A0A2U1B697"/>
<reference evidence="2 3" key="1">
    <citation type="submission" date="2018-04" db="EMBL/GenBank/DDBJ databases">
        <title>Genomic Encyclopedia of Type Strains, Phase IV (KMG-IV): sequencing the most valuable type-strain genomes for metagenomic binning, comparative biology and taxonomic classification.</title>
        <authorList>
            <person name="Goeker M."/>
        </authorList>
    </citation>
    <scope>NUCLEOTIDE SEQUENCE [LARGE SCALE GENOMIC DNA]</scope>
    <source>
        <strain evidence="2 3">DSM 100231</strain>
    </source>
</reference>
<feature type="compositionally biased region" description="Polar residues" evidence="1">
    <location>
        <begin position="412"/>
        <end position="424"/>
    </location>
</feature>
<accession>A0A2U1B697</accession>
<feature type="compositionally biased region" description="Low complexity" evidence="1">
    <location>
        <begin position="218"/>
        <end position="237"/>
    </location>
</feature>
<dbReference type="Proteomes" id="UP000245466">
    <property type="component" value="Unassembled WGS sequence"/>
</dbReference>
<organism evidence="2 3">
    <name type="scientific">Pontibacter virosus</name>
    <dbReference type="NCBI Taxonomy" id="1765052"/>
    <lineage>
        <taxon>Bacteria</taxon>
        <taxon>Pseudomonadati</taxon>
        <taxon>Bacteroidota</taxon>
        <taxon>Cytophagia</taxon>
        <taxon>Cytophagales</taxon>
        <taxon>Hymenobacteraceae</taxon>
        <taxon>Pontibacter</taxon>
    </lineage>
</organism>
<comment type="caution">
    <text evidence="2">The sequence shown here is derived from an EMBL/GenBank/DDBJ whole genome shotgun (WGS) entry which is preliminary data.</text>
</comment>
<evidence type="ECO:0000256" key="1">
    <source>
        <dbReference type="SAM" id="MobiDB-lite"/>
    </source>
</evidence>
<sequence>MTFEEYLIKKRINREAFAAEDPARYQAWESMYAQMHPNSFYVAVKMVLNNVRLRYHLREEDVPRPATTAAPRPAARRAAAPAGRTEAVPPTAVPETPTAIPVFPDVPQETSEEKPVTPAAAPKPRPVVRRPAALKPPVEGEETTSVDKSAEEATKPAVPRARPVIKRPAALAKSEDQTAKQELDANAIPDQAAALEAEATKPARLRPVIKRPAALQKPPQGEEQPAAEQPAEGIAPASDTTAEARKAPRPRPVIKRPTVLQKPVEEQQLDSGIEDKPAAETTPAGIGNSTQPIDEGAPKPPRPRPVMKRPAALSKPAASEERPEEEKPAEGEVIMPESNANVSLGNKAPSNASEGKTLTVAPISETQPAGEKPLENTPDTEPGTLSQAKPPRPRPIIKRPTPPAAAVPETDPSATEQQENSTAIDKTEVAPTGEAPIPEEQTEKPKPPRPRPIIRRPPPKTEE</sequence>
<feature type="compositionally biased region" description="Polar residues" evidence="1">
    <location>
        <begin position="377"/>
        <end position="387"/>
    </location>
</feature>